<dbReference type="SMART" id="SM00773">
    <property type="entry name" value="WGR"/>
    <property type="match status" value="1"/>
</dbReference>
<dbReference type="GO" id="GO:0003950">
    <property type="term" value="F:NAD+ poly-ADP-ribosyltransferase activity"/>
    <property type="evidence" value="ECO:0007669"/>
    <property type="project" value="InterPro"/>
</dbReference>
<keyword evidence="3" id="KW-0328">Glycosyltransferase</keyword>
<dbReference type="InterPro" id="IPR036930">
    <property type="entry name" value="WGR_dom_sf"/>
</dbReference>
<accession>A0A068UEE9</accession>
<dbReference type="GO" id="GO:0070212">
    <property type="term" value="P:protein poly-ADP-ribosylation"/>
    <property type="evidence" value="ECO:0007669"/>
    <property type="project" value="TreeGrafter"/>
</dbReference>
<dbReference type="GO" id="GO:0006302">
    <property type="term" value="P:double-strand break repair"/>
    <property type="evidence" value="ECO:0007669"/>
    <property type="project" value="TreeGrafter"/>
</dbReference>
<dbReference type="Pfam" id="PF02877">
    <property type="entry name" value="PARP_reg"/>
    <property type="match status" value="1"/>
</dbReference>
<dbReference type="OrthoDB" id="429950at2759"/>
<evidence type="ECO:0000256" key="2">
    <source>
        <dbReference type="ARBA" id="ARBA00000459"/>
    </source>
</evidence>
<evidence type="ECO:0000313" key="10">
    <source>
        <dbReference type="Proteomes" id="UP000295252"/>
    </source>
</evidence>
<dbReference type="OMA" id="PWERENK"/>
<dbReference type="Pfam" id="PF05406">
    <property type="entry name" value="WGR"/>
    <property type="match status" value="1"/>
</dbReference>
<dbReference type="PROSITE" id="PS51060">
    <property type="entry name" value="PARP_ALPHA_HD"/>
    <property type="match status" value="1"/>
</dbReference>
<gene>
    <name evidence="9" type="ORF">GSCOC_T00023987001</name>
</gene>
<evidence type="ECO:0000259" key="7">
    <source>
        <dbReference type="PROSITE" id="PS51060"/>
    </source>
</evidence>
<proteinExistence type="predicted"/>
<dbReference type="PhylomeDB" id="A0A068UEE9"/>
<dbReference type="PANTHER" id="PTHR10459">
    <property type="entry name" value="DNA LIGASE"/>
    <property type="match status" value="1"/>
</dbReference>
<evidence type="ECO:0000256" key="1">
    <source>
        <dbReference type="ARBA" id="ARBA00000438"/>
    </source>
</evidence>
<dbReference type="Proteomes" id="UP000295252">
    <property type="component" value="Chromosome I"/>
</dbReference>
<evidence type="ECO:0000256" key="4">
    <source>
        <dbReference type="ARBA" id="ARBA00022679"/>
    </source>
</evidence>
<name>A0A068UEE9_COFCA</name>
<dbReference type="Gene3D" id="1.20.142.10">
    <property type="entry name" value="Poly(ADP-ribose) polymerase, regulatory domain"/>
    <property type="match status" value="1"/>
</dbReference>
<protein>
    <submittedName>
        <fullName evidence="9">Uncharacterized protein</fullName>
    </submittedName>
</protein>
<comment type="function">
    <text evidence="6">Involved in the base excision repair (BER) pathway, by catalyzing the poly(ADP-ribosyl)ation of a limited number of acceptor proteins involved in chromatin architecture and in DNA metabolism. This modification follows DNA damages and appears as an obligatory step in a detection/signaling pathway leading to the reparation of DNA strand breaks.</text>
</comment>
<dbReference type="SUPFAM" id="SSF142921">
    <property type="entry name" value="WGR domain-like"/>
    <property type="match status" value="1"/>
</dbReference>
<dbReference type="PROSITE" id="PS51977">
    <property type="entry name" value="WGR"/>
    <property type="match status" value="1"/>
</dbReference>
<dbReference type="EMBL" id="HG739108">
    <property type="protein sequence ID" value="CDP06935.1"/>
    <property type="molecule type" value="Genomic_DNA"/>
</dbReference>
<evidence type="ECO:0000256" key="6">
    <source>
        <dbReference type="ARBA" id="ARBA00024945"/>
    </source>
</evidence>
<feature type="domain" description="PARP alpha-helical" evidence="7">
    <location>
        <begin position="142"/>
        <end position="228"/>
    </location>
</feature>
<organism evidence="9 10">
    <name type="scientific">Coffea canephora</name>
    <name type="common">Robusta coffee</name>
    <dbReference type="NCBI Taxonomy" id="49390"/>
    <lineage>
        <taxon>Eukaryota</taxon>
        <taxon>Viridiplantae</taxon>
        <taxon>Streptophyta</taxon>
        <taxon>Embryophyta</taxon>
        <taxon>Tracheophyta</taxon>
        <taxon>Spermatophyta</taxon>
        <taxon>Magnoliopsida</taxon>
        <taxon>eudicotyledons</taxon>
        <taxon>Gunneridae</taxon>
        <taxon>Pentapetalae</taxon>
        <taxon>asterids</taxon>
        <taxon>lamiids</taxon>
        <taxon>Gentianales</taxon>
        <taxon>Rubiaceae</taxon>
        <taxon>Ixoroideae</taxon>
        <taxon>Gardenieae complex</taxon>
        <taxon>Bertiereae - Coffeeae clade</taxon>
        <taxon>Coffeeae</taxon>
        <taxon>Coffea</taxon>
    </lineage>
</organism>
<dbReference type="InterPro" id="IPR008893">
    <property type="entry name" value="WGR_domain"/>
</dbReference>
<dbReference type="Gramene" id="CDP06935">
    <property type="protein sequence ID" value="CDP06935"/>
    <property type="gene ID" value="GSCOC_T00023987001"/>
</dbReference>
<dbReference type="AlphaFoldDB" id="A0A068UEE9"/>
<dbReference type="STRING" id="49390.A0A068UEE9"/>
<keyword evidence="4" id="KW-0808">Transferase</keyword>
<keyword evidence="5" id="KW-0520">NAD</keyword>
<dbReference type="InterPro" id="IPR004102">
    <property type="entry name" value="Poly(ADP-ribose)pol_reg_dom"/>
</dbReference>
<dbReference type="InterPro" id="IPR036616">
    <property type="entry name" value="Poly(ADP-ribose)pol_reg_dom_sf"/>
</dbReference>
<comment type="catalytic activity">
    <reaction evidence="1">
        <text>L-aspartyl-[protein] + NAD(+) = 4-O-(ADP-D-ribosyl)-L-aspartyl-[protein] + nicotinamide</text>
        <dbReference type="Rhea" id="RHEA:54424"/>
        <dbReference type="Rhea" id="RHEA-COMP:9867"/>
        <dbReference type="Rhea" id="RHEA-COMP:13832"/>
        <dbReference type="ChEBI" id="CHEBI:17154"/>
        <dbReference type="ChEBI" id="CHEBI:29961"/>
        <dbReference type="ChEBI" id="CHEBI:57540"/>
        <dbReference type="ChEBI" id="CHEBI:138102"/>
    </reaction>
</comment>
<dbReference type="SUPFAM" id="SSF47587">
    <property type="entry name" value="Domain of poly(ADP-ribose) polymerase"/>
    <property type="match status" value="1"/>
</dbReference>
<comment type="catalytic activity">
    <reaction evidence="2">
        <text>L-glutamyl-[protein] + NAD(+) = 5-O-(ADP-D-ribosyl)-L-glutamyl-[protein] + nicotinamide</text>
        <dbReference type="Rhea" id="RHEA:58224"/>
        <dbReference type="Rhea" id="RHEA-COMP:10208"/>
        <dbReference type="Rhea" id="RHEA-COMP:15089"/>
        <dbReference type="ChEBI" id="CHEBI:17154"/>
        <dbReference type="ChEBI" id="CHEBI:29973"/>
        <dbReference type="ChEBI" id="CHEBI:57540"/>
        <dbReference type="ChEBI" id="CHEBI:142540"/>
    </reaction>
</comment>
<evidence type="ECO:0000256" key="5">
    <source>
        <dbReference type="ARBA" id="ARBA00023027"/>
    </source>
</evidence>
<evidence type="ECO:0000313" key="9">
    <source>
        <dbReference type="EMBL" id="CDP06935.1"/>
    </source>
</evidence>
<dbReference type="InterPro" id="IPR050800">
    <property type="entry name" value="ARTD/PARP"/>
</dbReference>
<reference evidence="10" key="1">
    <citation type="journal article" date="2014" name="Science">
        <title>The coffee genome provides insight into the convergent evolution of caffeine biosynthesis.</title>
        <authorList>
            <person name="Denoeud F."/>
            <person name="Carretero-Paulet L."/>
            <person name="Dereeper A."/>
            <person name="Droc G."/>
            <person name="Guyot R."/>
            <person name="Pietrella M."/>
            <person name="Zheng C."/>
            <person name="Alberti A."/>
            <person name="Anthony F."/>
            <person name="Aprea G."/>
            <person name="Aury J.M."/>
            <person name="Bento P."/>
            <person name="Bernard M."/>
            <person name="Bocs S."/>
            <person name="Campa C."/>
            <person name="Cenci A."/>
            <person name="Combes M.C."/>
            <person name="Crouzillat D."/>
            <person name="Da Silva C."/>
            <person name="Daddiego L."/>
            <person name="De Bellis F."/>
            <person name="Dussert S."/>
            <person name="Garsmeur O."/>
            <person name="Gayraud T."/>
            <person name="Guignon V."/>
            <person name="Jahn K."/>
            <person name="Jamilloux V."/>
            <person name="Joet T."/>
            <person name="Labadie K."/>
            <person name="Lan T."/>
            <person name="Leclercq J."/>
            <person name="Lepelley M."/>
            <person name="Leroy T."/>
            <person name="Li L.T."/>
            <person name="Librado P."/>
            <person name="Lopez L."/>
            <person name="Munoz A."/>
            <person name="Noel B."/>
            <person name="Pallavicini A."/>
            <person name="Perrotta G."/>
            <person name="Poncet V."/>
            <person name="Pot D."/>
            <person name="Priyono X."/>
            <person name="Rigoreau M."/>
            <person name="Rouard M."/>
            <person name="Rozas J."/>
            <person name="Tranchant-Dubreuil C."/>
            <person name="VanBuren R."/>
            <person name="Zhang Q."/>
            <person name="Andrade A.C."/>
            <person name="Argout X."/>
            <person name="Bertrand B."/>
            <person name="de Kochko A."/>
            <person name="Graziosi G."/>
            <person name="Henry R.J."/>
            <person name="Jayarama X."/>
            <person name="Ming R."/>
            <person name="Nagai C."/>
            <person name="Rounsley S."/>
            <person name="Sankoff D."/>
            <person name="Giuliano G."/>
            <person name="Albert V.A."/>
            <person name="Wincker P."/>
            <person name="Lashermes P."/>
        </authorList>
    </citation>
    <scope>NUCLEOTIDE SEQUENCE [LARGE SCALE GENOMIC DNA]</scope>
    <source>
        <strain evidence="10">cv. DH200-94</strain>
    </source>
</reference>
<keyword evidence="10" id="KW-1185">Reference proteome</keyword>
<dbReference type="PANTHER" id="PTHR10459:SF106">
    <property type="entry name" value="PROTEIN ADP-RIBOSYLTRANSFERASE PARP3"/>
    <property type="match status" value="1"/>
</dbReference>
<dbReference type="GO" id="GO:1990404">
    <property type="term" value="F:NAD+-protein mono-ADP-ribosyltransferase activity"/>
    <property type="evidence" value="ECO:0007669"/>
    <property type="project" value="TreeGrafter"/>
</dbReference>
<evidence type="ECO:0000256" key="3">
    <source>
        <dbReference type="ARBA" id="ARBA00022676"/>
    </source>
</evidence>
<evidence type="ECO:0000259" key="8">
    <source>
        <dbReference type="PROSITE" id="PS51977"/>
    </source>
</evidence>
<dbReference type="InParanoid" id="A0A068UEE9"/>
<feature type="domain" description="WGR" evidence="8">
    <location>
        <begin position="16"/>
        <end position="115"/>
    </location>
</feature>
<sequence length="228" mass="26373">MEKGVSIRIQKLQDEGGKIFEKDGILYNCAFTLCNQKRGNNFHIMQLIIVPENRLHMYQKRGRIGDIERADDQLNERENIDNAITEFVKIFEEVTGNEFEPWEREKKFEKKPGKFYPLDMADGVEVRHGAIGFRQLGLAVVHSKLDPMVANFIKILCSQEIYRYALTEMGQDYPEFPIGMLSNVHLNRCKAHFCNLLLPPTMKKVKHDINNGTEEVFKSIGCTYAKED</sequence>
<dbReference type="GO" id="GO:0005730">
    <property type="term" value="C:nucleolus"/>
    <property type="evidence" value="ECO:0007669"/>
    <property type="project" value="TreeGrafter"/>
</dbReference>